<dbReference type="RefSeq" id="WP_061503527.1">
    <property type="nucleotide sequence ID" value="NZ_CP010951.1"/>
</dbReference>
<evidence type="ECO:0000313" key="2">
    <source>
        <dbReference type="EMBL" id="AMO25092.1"/>
    </source>
</evidence>
<dbReference type="Proteomes" id="UP000070433">
    <property type="component" value="Chromosome"/>
</dbReference>
<feature type="region of interest" description="Disordered" evidence="1">
    <location>
        <begin position="1"/>
        <end position="49"/>
    </location>
</feature>
<sequence length="97" mass="10661">MFSFFKKSPPAGRAPTRPAPQSRPARAARPAPLEPPPVGEVTEGNTEADWSAWESSMMELDSQMGDLPQSARIQDRNAKSSQFDDLDPFESVRKKSG</sequence>
<reference evidence="2 3" key="1">
    <citation type="journal article" date="2014" name="Int. J. Syst. Evol. Microbiol.">
        <title>Ramlibacter solisilvae sp. nov., isolated from forest soil, and emended description of the genus Ramlibacter.</title>
        <authorList>
            <person name="Lee H.J."/>
            <person name="Lee S.H."/>
            <person name="Lee S.S."/>
            <person name="Lee J.S."/>
            <person name="Kim Y."/>
            <person name="Kim S.C."/>
            <person name="Jeon C.O."/>
        </authorList>
    </citation>
    <scope>NUCLEOTIDE SEQUENCE [LARGE SCALE GENOMIC DNA]</scope>
    <source>
        <strain evidence="2 3">5-10</strain>
    </source>
</reference>
<evidence type="ECO:0000256" key="1">
    <source>
        <dbReference type="SAM" id="MobiDB-lite"/>
    </source>
</evidence>
<feature type="region of interest" description="Disordered" evidence="1">
    <location>
        <begin position="61"/>
        <end position="97"/>
    </location>
</feature>
<accession>A0A127K1P4</accession>
<keyword evidence="3" id="KW-1185">Reference proteome</keyword>
<feature type="compositionally biased region" description="Low complexity" evidence="1">
    <location>
        <begin position="9"/>
        <end position="31"/>
    </location>
</feature>
<gene>
    <name evidence="2" type="ORF">UC35_22510</name>
</gene>
<protein>
    <submittedName>
        <fullName evidence="2">Uncharacterized protein</fullName>
    </submittedName>
</protein>
<organism evidence="2 3">
    <name type="scientific">Ramlibacter tataouinensis</name>
    <dbReference type="NCBI Taxonomy" id="94132"/>
    <lineage>
        <taxon>Bacteria</taxon>
        <taxon>Pseudomonadati</taxon>
        <taxon>Pseudomonadota</taxon>
        <taxon>Betaproteobacteria</taxon>
        <taxon>Burkholderiales</taxon>
        <taxon>Comamonadaceae</taxon>
        <taxon>Ramlibacter</taxon>
    </lineage>
</organism>
<proteinExistence type="predicted"/>
<dbReference type="AlphaFoldDB" id="A0A127K1P4"/>
<dbReference type="EMBL" id="CP010951">
    <property type="protein sequence ID" value="AMO25092.1"/>
    <property type="molecule type" value="Genomic_DNA"/>
</dbReference>
<name>A0A127K1P4_9BURK</name>
<evidence type="ECO:0000313" key="3">
    <source>
        <dbReference type="Proteomes" id="UP000070433"/>
    </source>
</evidence>